<dbReference type="OrthoDB" id="2687506at2759"/>
<dbReference type="InterPro" id="IPR015943">
    <property type="entry name" value="WD40/YVTN_repeat-like_dom_sf"/>
</dbReference>
<dbReference type="Gene3D" id="2.130.10.10">
    <property type="entry name" value="YVTN repeat-like/Quinoprotein amine dehydrogenase"/>
    <property type="match status" value="1"/>
</dbReference>
<dbReference type="InterPro" id="IPR036322">
    <property type="entry name" value="WD40_repeat_dom_sf"/>
</dbReference>
<reference evidence="3 4" key="1">
    <citation type="submission" date="2016-03" db="EMBL/GenBank/DDBJ databases">
        <title>Comparative genomics of the ectomycorrhizal sister species Rhizopogon vinicolor and Rhizopogon vesiculosus (Basidiomycota: Boletales) reveals a divergence of the mating type B locus.</title>
        <authorList>
            <person name="Mujic A.B."/>
            <person name="Kuo A."/>
            <person name="Tritt A."/>
            <person name="Lipzen A."/>
            <person name="Chen C."/>
            <person name="Johnson J."/>
            <person name="Sharma A."/>
            <person name="Barry K."/>
            <person name="Grigoriev I.V."/>
            <person name="Spatafora J.W."/>
        </authorList>
    </citation>
    <scope>NUCLEOTIDE SEQUENCE [LARGE SCALE GENOMIC DNA]</scope>
    <source>
        <strain evidence="3 4">AM-OR11-056</strain>
    </source>
</reference>
<feature type="repeat" description="WD" evidence="1">
    <location>
        <begin position="36"/>
        <end position="77"/>
    </location>
</feature>
<dbReference type="SUPFAM" id="SSF50978">
    <property type="entry name" value="WD40 repeat-like"/>
    <property type="match status" value="1"/>
</dbReference>
<feature type="region of interest" description="Disordered" evidence="2">
    <location>
        <begin position="131"/>
        <end position="153"/>
    </location>
</feature>
<dbReference type="PROSITE" id="PS50082">
    <property type="entry name" value="WD_REPEATS_2"/>
    <property type="match status" value="2"/>
</dbReference>
<keyword evidence="4" id="KW-1185">Reference proteome</keyword>
<keyword evidence="1" id="KW-0853">WD repeat</keyword>
<dbReference type="InterPro" id="IPR001680">
    <property type="entry name" value="WD40_rpt"/>
</dbReference>
<dbReference type="EMBL" id="LVVM01002288">
    <property type="protein sequence ID" value="OJA16886.1"/>
    <property type="molecule type" value="Genomic_DNA"/>
</dbReference>
<evidence type="ECO:0000313" key="3">
    <source>
        <dbReference type="EMBL" id="OJA16886.1"/>
    </source>
</evidence>
<dbReference type="PROSITE" id="PS50294">
    <property type="entry name" value="WD_REPEATS_REGION"/>
    <property type="match status" value="2"/>
</dbReference>
<protein>
    <submittedName>
        <fullName evidence="3">Uncharacterized protein</fullName>
    </submittedName>
</protein>
<dbReference type="SMART" id="SM00320">
    <property type="entry name" value="WD40"/>
    <property type="match status" value="2"/>
</dbReference>
<feature type="compositionally biased region" description="Polar residues" evidence="2">
    <location>
        <begin position="1"/>
        <end position="21"/>
    </location>
</feature>
<organism evidence="3 4">
    <name type="scientific">Rhizopogon vesiculosus</name>
    <dbReference type="NCBI Taxonomy" id="180088"/>
    <lineage>
        <taxon>Eukaryota</taxon>
        <taxon>Fungi</taxon>
        <taxon>Dikarya</taxon>
        <taxon>Basidiomycota</taxon>
        <taxon>Agaricomycotina</taxon>
        <taxon>Agaricomycetes</taxon>
        <taxon>Agaricomycetidae</taxon>
        <taxon>Boletales</taxon>
        <taxon>Suillineae</taxon>
        <taxon>Rhizopogonaceae</taxon>
        <taxon>Rhizopogon</taxon>
    </lineage>
</organism>
<dbReference type="PANTHER" id="PTHR19879">
    <property type="entry name" value="TRANSCRIPTION INITIATION FACTOR TFIID"/>
    <property type="match status" value="1"/>
</dbReference>
<evidence type="ECO:0000256" key="1">
    <source>
        <dbReference type="PROSITE-ProRule" id="PRU00221"/>
    </source>
</evidence>
<gene>
    <name evidence="3" type="ORF">AZE42_08507</name>
</gene>
<feature type="repeat" description="WD" evidence="1">
    <location>
        <begin position="80"/>
        <end position="121"/>
    </location>
</feature>
<evidence type="ECO:0000313" key="4">
    <source>
        <dbReference type="Proteomes" id="UP000183567"/>
    </source>
</evidence>
<sequence length="153" mass="16590">MRNTKNFNNARNIPTTKTGSNRVWDLDTGQQVGKPLLGHDEEVLAVAASPDGKWIVGGANNEKILLWKVATRSNKAPVSFKGHTDVVGSIVFAPDSETFASASLDETVQVWRRKTGKTVLEPLKVDSEAHSVSYSPKGNKLAAPQSPSLRCYS</sequence>
<accession>A0A1J8Q5F0</accession>
<proteinExistence type="predicted"/>
<name>A0A1J8Q5F0_9AGAM</name>
<feature type="region of interest" description="Disordered" evidence="2">
    <location>
        <begin position="1"/>
        <end position="25"/>
    </location>
</feature>
<evidence type="ECO:0000256" key="2">
    <source>
        <dbReference type="SAM" id="MobiDB-lite"/>
    </source>
</evidence>
<dbReference type="STRING" id="180088.A0A1J8Q5F0"/>
<dbReference type="PANTHER" id="PTHR19879:SF9">
    <property type="entry name" value="TRANSCRIPTION INITIATION FACTOR TFIID SUBUNIT 5"/>
    <property type="match status" value="1"/>
</dbReference>
<dbReference type="AlphaFoldDB" id="A0A1J8Q5F0"/>
<dbReference type="Proteomes" id="UP000183567">
    <property type="component" value="Unassembled WGS sequence"/>
</dbReference>
<dbReference type="Pfam" id="PF00400">
    <property type="entry name" value="WD40"/>
    <property type="match status" value="2"/>
</dbReference>
<comment type="caution">
    <text evidence="3">The sequence shown here is derived from an EMBL/GenBank/DDBJ whole genome shotgun (WGS) entry which is preliminary data.</text>
</comment>